<accession>A0A195B793</accession>
<dbReference type="AlphaFoldDB" id="A0A195B793"/>
<reference evidence="1 2" key="1">
    <citation type="submission" date="2015-09" db="EMBL/GenBank/DDBJ databases">
        <title>Atta colombica WGS genome.</title>
        <authorList>
            <person name="Nygaard S."/>
            <person name="Hu H."/>
            <person name="Boomsma J."/>
            <person name="Zhang G."/>
        </authorList>
    </citation>
    <scope>NUCLEOTIDE SEQUENCE [LARGE SCALE GENOMIC DNA]</scope>
    <source>
        <strain evidence="1">Treedump-2</strain>
        <tissue evidence="1">Whole body</tissue>
    </source>
</reference>
<dbReference type="EMBL" id="KQ976574">
    <property type="protein sequence ID" value="KYM80125.1"/>
    <property type="molecule type" value="Genomic_DNA"/>
</dbReference>
<dbReference type="Proteomes" id="UP000078540">
    <property type="component" value="Unassembled WGS sequence"/>
</dbReference>
<gene>
    <name evidence="1" type="ORF">ALC53_09219</name>
</gene>
<name>A0A195B793_9HYME</name>
<protein>
    <submittedName>
        <fullName evidence="1">Uncharacterized protein</fullName>
    </submittedName>
</protein>
<proteinExistence type="predicted"/>
<organism evidence="1 2">
    <name type="scientific">Atta colombica</name>
    <dbReference type="NCBI Taxonomy" id="520822"/>
    <lineage>
        <taxon>Eukaryota</taxon>
        <taxon>Metazoa</taxon>
        <taxon>Ecdysozoa</taxon>
        <taxon>Arthropoda</taxon>
        <taxon>Hexapoda</taxon>
        <taxon>Insecta</taxon>
        <taxon>Pterygota</taxon>
        <taxon>Neoptera</taxon>
        <taxon>Endopterygota</taxon>
        <taxon>Hymenoptera</taxon>
        <taxon>Apocrita</taxon>
        <taxon>Aculeata</taxon>
        <taxon>Formicoidea</taxon>
        <taxon>Formicidae</taxon>
        <taxon>Myrmicinae</taxon>
        <taxon>Atta</taxon>
    </lineage>
</organism>
<evidence type="ECO:0000313" key="1">
    <source>
        <dbReference type="EMBL" id="KYM80125.1"/>
    </source>
</evidence>
<sequence>MRRIHVHRTVAHLLSLSSVIYLQLLRKDSQKIRTGATTCGWIVEVSSAFLAPLLAYQSRAIVSSRLDIYMAIAGAPTQPAGVCAPRPELKPPHYHGGPWRVAGDRILAKNTPEKAAGSAWCDSARRESLVRYDKYGNTLELKVRLSRRCTLLFCAAPGRFILRMRLELDGRRSDRYRAQRSFILGMHMYTCDNAKHAYTNFIVA</sequence>
<evidence type="ECO:0000313" key="2">
    <source>
        <dbReference type="Proteomes" id="UP000078540"/>
    </source>
</evidence>
<keyword evidence="2" id="KW-1185">Reference proteome</keyword>